<feature type="region of interest" description="Disordered" evidence="1">
    <location>
        <begin position="1"/>
        <end position="58"/>
    </location>
</feature>
<evidence type="ECO:0000256" key="1">
    <source>
        <dbReference type="SAM" id="MobiDB-lite"/>
    </source>
</evidence>
<evidence type="ECO:0000313" key="2">
    <source>
        <dbReference type="EMBL" id="CAK9326458.1"/>
    </source>
</evidence>
<dbReference type="EMBL" id="OZ021741">
    <property type="protein sequence ID" value="CAK9326458.1"/>
    <property type="molecule type" value="Genomic_DNA"/>
</dbReference>
<name>A0ABP0Z105_9ROSI</name>
<accession>A0ABP0Z105</accession>
<feature type="compositionally biased region" description="Basic residues" evidence="1">
    <location>
        <begin position="10"/>
        <end position="20"/>
    </location>
</feature>
<dbReference type="Proteomes" id="UP001642487">
    <property type="component" value="Chromosome 7"/>
</dbReference>
<evidence type="ECO:0000313" key="3">
    <source>
        <dbReference type="Proteomes" id="UP001642487"/>
    </source>
</evidence>
<gene>
    <name evidence="2" type="ORF">CITCOLO1_LOCUS18808</name>
</gene>
<organism evidence="2 3">
    <name type="scientific">Citrullus colocynthis</name>
    <name type="common">colocynth</name>
    <dbReference type="NCBI Taxonomy" id="252529"/>
    <lineage>
        <taxon>Eukaryota</taxon>
        <taxon>Viridiplantae</taxon>
        <taxon>Streptophyta</taxon>
        <taxon>Embryophyta</taxon>
        <taxon>Tracheophyta</taxon>
        <taxon>Spermatophyta</taxon>
        <taxon>Magnoliopsida</taxon>
        <taxon>eudicotyledons</taxon>
        <taxon>Gunneridae</taxon>
        <taxon>Pentapetalae</taxon>
        <taxon>rosids</taxon>
        <taxon>fabids</taxon>
        <taxon>Cucurbitales</taxon>
        <taxon>Cucurbitaceae</taxon>
        <taxon>Benincaseae</taxon>
        <taxon>Citrullus</taxon>
    </lineage>
</organism>
<proteinExistence type="predicted"/>
<protein>
    <submittedName>
        <fullName evidence="2">Uncharacterized protein</fullName>
    </submittedName>
</protein>
<reference evidence="2 3" key="1">
    <citation type="submission" date="2024-03" db="EMBL/GenBank/DDBJ databases">
        <authorList>
            <person name="Gkanogiannis A."/>
            <person name="Becerra Lopez-Lavalle L."/>
        </authorList>
    </citation>
    <scope>NUCLEOTIDE SEQUENCE [LARGE SCALE GENOMIC DNA]</scope>
</reference>
<keyword evidence="3" id="KW-1185">Reference proteome</keyword>
<sequence>MMQIRNPRKESRRNRKLTKGKRIESRSVGNGGRRRREKEEKRMTNVSDDEEGGGERGLMLNGHVNVRRFHSRGLIYSKKQESGKGSFMAANGSSSSSFTSSSSSYFFLSFFAIPTKLNFQRSSAISTPHTNKQGNTWMGTHVFVLPTSTKHTTNSKTISQ</sequence>